<proteinExistence type="predicted"/>
<dbReference type="AlphaFoldDB" id="A0A239IXQ0"/>
<organism evidence="1 2">
    <name type="scientific">Pontibacter ummariensis</name>
    <dbReference type="NCBI Taxonomy" id="1610492"/>
    <lineage>
        <taxon>Bacteria</taxon>
        <taxon>Pseudomonadati</taxon>
        <taxon>Bacteroidota</taxon>
        <taxon>Cytophagia</taxon>
        <taxon>Cytophagales</taxon>
        <taxon>Hymenobacteraceae</taxon>
        <taxon>Pontibacter</taxon>
    </lineage>
</organism>
<reference evidence="2" key="1">
    <citation type="submission" date="2017-06" db="EMBL/GenBank/DDBJ databases">
        <authorList>
            <person name="Varghese N."/>
            <person name="Submissions S."/>
        </authorList>
    </citation>
    <scope>NUCLEOTIDE SEQUENCE [LARGE SCALE GENOMIC DNA]</scope>
    <source>
        <strain evidence="2">NKM1</strain>
    </source>
</reference>
<dbReference type="EMBL" id="FZOQ01000019">
    <property type="protein sequence ID" value="SNS97803.1"/>
    <property type="molecule type" value="Genomic_DNA"/>
</dbReference>
<keyword evidence="2" id="KW-1185">Reference proteome</keyword>
<name>A0A239IXQ0_9BACT</name>
<gene>
    <name evidence="1" type="ORF">SAMN06296052_11941</name>
</gene>
<accession>A0A239IXQ0</accession>
<evidence type="ECO:0000313" key="1">
    <source>
        <dbReference type="EMBL" id="SNS97803.1"/>
    </source>
</evidence>
<protein>
    <submittedName>
        <fullName evidence="1">Uncharacterized protein</fullName>
    </submittedName>
</protein>
<sequence>MEEVTKTVLKASKLLKEQAGGLPYIVQIVGVGTPISQ</sequence>
<evidence type="ECO:0000313" key="2">
    <source>
        <dbReference type="Proteomes" id="UP000198432"/>
    </source>
</evidence>
<dbReference type="Proteomes" id="UP000198432">
    <property type="component" value="Unassembled WGS sequence"/>
</dbReference>